<dbReference type="CDD" id="cd07249">
    <property type="entry name" value="MMCE"/>
    <property type="match status" value="1"/>
</dbReference>
<sequence length="154" mass="16774">MSGLQSLETRIDHLGIAVISLEAACGLYESLGLRVEHEETVAQERVRVAMIPTATGRIELLEPTEEDSPVGRFLKKRGEGLHHVALQVEDIEAALAALKTRGARLVSDRVQRGAGGHLYFFVHPESAGGVLLEICQDSKQNGKWKEETVHAVGD</sequence>
<dbReference type="EC" id="5.1.99.1" evidence="4"/>
<dbReference type="Gene3D" id="3.10.180.10">
    <property type="entry name" value="2,3-Dihydroxybiphenyl 1,2-Dioxygenase, domain 1"/>
    <property type="match status" value="1"/>
</dbReference>
<dbReference type="OrthoDB" id="9788468at2"/>
<proteinExistence type="inferred from homology"/>
<keyword evidence="2" id="KW-0479">Metal-binding</keyword>
<dbReference type="InterPro" id="IPR037523">
    <property type="entry name" value="VOC_core"/>
</dbReference>
<evidence type="ECO:0000259" key="3">
    <source>
        <dbReference type="PROSITE" id="PS51819"/>
    </source>
</evidence>
<keyword evidence="5" id="KW-1185">Reference proteome</keyword>
<protein>
    <submittedName>
        <fullName evidence="4">Methylmalonyl-CoA epimerase</fullName>
        <ecNumber evidence="4">5.1.99.1</ecNumber>
    </submittedName>
</protein>
<dbReference type="PANTHER" id="PTHR43048:SF3">
    <property type="entry name" value="METHYLMALONYL-COA EPIMERASE, MITOCHONDRIAL"/>
    <property type="match status" value="1"/>
</dbReference>
<dbReference type="GO" id="GO:0004493">
    <property type="term" value="F:methylmalonyl-CoA epimerase activity"/>
    <property type="evidence" value="ECO:0007669"/>
    <property type="project" value="UniProtKB-EC"/>
</dbReference>
<dbReference type="AlphaFoldDB" id="A0A4Q1SI21"/>
<evidence type="ECO:0000256" key="2">
    <source>
        <dbReference type="ARBA" id="ARBA00022723"/>
    </source>
</evidence>
<dbReference type="NCBIfam" id="TIGR03081">
    <property type="entry name" value="metmalonyl_epim"/>
    <property type="match status" value="1"/>
</dbReference>
<dbReference type="InterPro" id="IPR029068">
    <property type="entry name" value="Glyas_Bleomycin-R_OHBP_Dase"/>
</dbReference>
<reference evidence="4 5" key="1">
    <citation type="journal article" date="2016" name="Int. J. Syst. Evol. Microbiol.">
        <title>Acidipila dinghuensis sp. nov., an acidobacterium isolated from forest soil.</title>
        <authorList>
            <person name="Jiang Y.W."/>
            <person name="Wang J."/>
            <person name="Chen M.H."/>
            <person name="Lv Y.Y."/>
            <person name="Qiu L.H."/>
        </authorList>
    </citation>
    <scope>NUCLEOTIDE SEQUENCE [LARGE SCALE GENOMIC DNA]</scope>
    <source>
        <strain evidence="4 5">DHOF10</strain>
    </source>
</reference>
<dbReference type="InterPro" id="IPR017515">
    <property type="entry name" value="MeMalonyl-CoA_epimerase"/>
</dbReference>
<dbReference type="EMBL" id="SDMK01000001">
    <property type="protein sequence ID" value="RXS96840.1"/>
    <property type="molecule type" value="Genomic_DNA"/>
</dbReference>
<keyword evidence="4" id="KW-0413">Isomerase</keyword>
<gene>
    <name evidence="4" type="primary">mce</name>
    <name evidence="4" type="ORF">ESZ00_02540</name>
</gene>
<comment type="similarity">
    <text evidence="1">Belongs to the methylmalonyl-CoA epimerase family.</text>
</comment>
<accession>A0A4Q1SI21</accession>
<dbReference type="Pfam" id="PF13669">
    <property type="entry name" value="Glyoxalase_4"/>
    <property type="match status" value="1"/>
</dbReference>
<dbReference type="Proteomes" id="UP000290253">
    <property type="component" value="Unassembled WGS sequence"/>
</dbReference>
<dbReference type="RefSeq" id="WP_129206623.1">
    <property type="nucleotide sequence ID" value="NZ_BMGU01000001.1"/>
</dbReference>
<name>A0A4Q1SI21_9BACT</name>
<evidence type="ECO:0000256" key="1">
    <source>
        <dbReference type="ARBA" id="ARBA00009308"/>
    </source>
</evidence>
<comment type="caution">
    <text evidence="4">The sequence shown here is derived from an EMBL/GenBank/DDBJ whole genome shotgun (WGS) entry which is preliminary data.</text>
</comment>
<dbReference type="InterPro" id="IPR051785">
    <property type="entry name" value="MMCE/EMCE_epimerase"/>
</dbReference>
<feature type="domain" description="VOC" evidence="3">
    <location>
        <begin position="10"/>
        <end position="137"/>
    </location>
</feature>
<dbReference type="SUPFAM" id="SSF54593">
    <property type="entry name" value="Glyoxalase/Bleomycin resistance protein/Dihydroxybiphenyl dioxygenase"/>
    <property type="match status" value="1"/>
</dbReference>
<organism evidence="4 5">
    <name type="scientific">Silvibacterium dinghuense</name>
    <dbReference type="NCBI Taxonomy" id="1560006"/>
    <lineage>
        <taxon>Bacteria</taxon>
        <taxon>Pseudomonadati</taxon>
        <taxon>Acidobacteriota</taxon>
        <taxon>Terriglobia</taxon>
        <taxon>Terriglobales</taxon>
        <taxon>Acidobacteriaceae</taxon>
        <taxon>Silvibacterium</taxon>
    </lineage>
</organism>
<dbReference type="PROSITE" id="PS51819">
    <property type="entry name" value="VOC"/>
    <property type="match status" value="1"/>
</dbReference>
<dbReference type="GO" id="GO:0046491">
    <property type="term" value="P:L-methylmalonyl-CoA metabolic process"/>
    <property type="evidence" value="ECO:0007669"/>
    <property type="project" value="TreeGrafter"/>
</dbReference>
<dbReference type="GO" id="GO:0046872">
    <property type="term" value="F:metal ion binding"/>
    <property type="evidence" value="ECO:0007669"/>
    <property type="project" value="UniProtKB-KW"/>
</dbReference>
<dbReference type="PANTHER" id="PTHR43048">
    <property type="entry name" value="METHYLMALONYL-COA EPIMERASE"/>
    <property type="match status" value="1"/>
</dbReference>
<evidence type="ECO:0000313" key="4">
    <source>
        <dbReference type="EMBL" id="RXS96840.1"/>
    </source>
</evidence>
<evidence type="ECO:0000313" key="5">
    <source>
        <dbReference type="Proteomes" id="UP000290253"/>
    </source>
</evidence>